<feature type="compositionally biased region" description="Gly residues" evidence="1">
    <location>
        <begin position="72"/>
        <end position="88"/>
    </location>
</feature>
<feature type="compositionally biased region" description="Polar residues" evidence="1">
    <location>
        <begin position="147"/>
        <end position="156"/>
    </location>
</feature>
<evidence type="ECO:0000313" key="2">
    <source>
        <dbReference type="EMBL" id="SEO77149.1"/>
    </source>
</evidence>
<sequence length="166" mass="16709">MGKVSFALGLGVGYVLGARAGRSRFEQIQQAAVHLSERPQVQEAVGKVRESLPPTLQNAVGGLTRTSSAGGPSSGGSASGGSASGGSSNGPAPAGSYPLEDDEEVVAQSYSALRERSPGAPTTQDPGNTTGPVPVNAAPEDEEPVAQTHSAFTERSASAAPTEHDR</sequence>
<dbReference type="OrthoDB" id="5125216at2"/>
<reference evidence="3" key="1">
    <citation type="submission" date="2016-10" db="EMBL/GenBank/DDBJ databases">
        <authorList>
            <person name="Varghese N."/>
            <person name="Submissions S."/>
        </authorList>
    </citation>
    <scope>NUCLEOTIDE SEQUENCE [LARGE SCALE GENOMIC DNA]</scope>
    <source>
        <strain evidence="3">DSM 45413</strain>
    </source>
</reference>
<feature type="compositionally biased region" description="Polar residues" evidence="1">
    <location>
        <begin position="120"/>
        <end position="131"/>
    </location>
</feature>
<dbReference type="RefSeq" id="WP_091941997.1">
    <property type="nucleotide sequence ID" value="NZ_FOEE01000004.1"/>
</dbReference>
<dbReference type="AlphaFoldDB" id="A0A1H8SDL6"/>
<protein>
    <submittedName>
        <fullName evidence="2">Uncharacterized protein</fullName>
    </submittedName>
</protein>
<feature type="region of interest" description="Disordered" evidence="1">
    <location>
        <begin position="37"/>
        <end position="166"/>
    </location>
</feature>
<evidence type="ECO:0000313" key="3">
    <source>
        <dbReference type="Proteomes" id="UP000198960"/>
    </source>
</evidence>
<dbReference type="EMBL" id="FOEE01000004">
    <property type="protein sequence ID" value="SEO77149.1"/>
    <property type="molecule type" value="Genomic_DNA"/>
</dbReference>
<keyword evidence="3" id="KW-1185">Reference proteome</keyword>
<accession>A0A1H8SDL6</accession>
<gene>
    <name evidence="2" type="ORF">SAMN05660991_01651</name>
</gene>
<dbReference type="STRING" id="673521.SAMN05660991_01651"/>
<evidence type="ECO:0000256" key="1">
    <source>
        <dbReference type="SAM" id="MobiDB-lite"/>
    </source>
</evidence>
<proteinExistence type="predicted"/>
<dbReference type="Proteomes" id="UP000198960">
    <property type="component" value="Unassembled WGS sequence"/>
</dbReference>
<name>A0A1H8SDL6_9ACTN</name>
<organism evidence="2 3">
    <name type="scientific">Trujillonella endophytica</name>
    <dbReference type="NCBI Taxonomy" id="673521"/>
    <lineage>
        <taxon>Bacteria</taxon>
        <taxon>Bacillati</taxon>
        <taxon>Actinomycetota</taxon>
        <taxon>Actinomycetes</taxon>
        <taxon>Geodermatophilales</taxon>
        <taxon>Geodermatophilaceae</taxon>
        <taxon>Trujillonella</taxon>
    </lineage>
</organism>